<sequence length="245" mass="26680">MDLPAPEPLDLHASPSRTNSSVIVKAGYLLRNASISENTLHLTGDVNATSTVELISAPPGCCSDVLYDGNRLQNISNTNGRGGYAYGHSVWLDSTYLGSWQGNPAIQNYNQTLQFPQSLQGDEHYVLTILIDNLGLDLNFELNTNTMKSPRGLLDYDLSGHNSWKITGNLGGEQYREHSRGPLNKGSTFVERQGYHLSGALNSTKAEWQTRTPQEGLSAAGVGLFATTFSLDYPQGYDIPTSVVQ</sequence>
<dbReference type="SUPFAM" id="SSF117100">
    <property type="entry name" value="Beta-galactosidase LacA, domain 3"/>
    <property type="match status" value="1"/>
</dbReference>
<dbReference type="SUPFAM" id="SSF49785">
    <property type="entry name" value="Galactose-binding domain-like"/>
    <property type="match status" value="2"/>
</dbReference>
<reference evidence="5 6" key="1">
    <citation type="submission" date="2018-07" db="EMBL/GenBank/DDBJ databases">
        <title>Identification of spontaneous genetic mutation associated with occurrence of a yellow conidial color mutant of Aspergillus flavus.</title>
        <authorList>
            <person name="Chang P.-K."/>
            <person name="Mack B.M."/>
            <person name="Scharfenstein L."/>
            <person name="Gilbert M.K."/>
        </authorList>
    </citation>
    <scope>NUCLEOTIDE SEQUENCE [LARGE SCALE GENOMIC DNA]</scope>
    <source>
        <strain evidence="5 6">CA14</strain>
    </source>
</reference>
<feature type="domain" description="Beta-galactosidase jelly roll" evidence="4">
    <location>
        <begin position="189"/>
        <end position="243"/>
    </location>
</feature>
<dbReference type="Proteomes" id="UP000275480">
    <property type="component" value="Unassembled WGS sequence"/>
</dbReference>
<protein>
    <recommendedName>
        <fullName evidence="7">Beta-galactosidase</fullName>
    </recommendedName>
</protein>
<proteinExistence type="predicted"/>
<dbReference type="AlphaFoldDB" id="A0AB74C2T7"/>
<evidence type="ECO:0008006" key="7">
    <source>
        <dbReference type="Google" id="ProtNLM"/>
    </source>
</evidence>
<evidence type="ECO:0000256" key="1">
    <source>
        <dbReference type="ARBA" id="ARBA00022801"/>
    </source>
</evidence>
<evidence type="ECO:0000259" key="4">
    <source>
        <dbReference type="Pfam" id="PF13364"/>
    </source>
</evidence>
<evidence type="ECO:0000313" key="6">
    <source>
        <dbReference type="Proteomes" id="UP000275480"/>
    </source>
</evidence>
<feature type="domain" description="Beta-galactosidase jelly roll" evidence="4">
    <location>
        <begin position="81"/>
        <end position="137"/>
    </location>
</feature>
<accession>A0AB74C2T7</accession>
<name>A0AB74C2T7_ASPFL</name>
<evidence type="ECO:0000313" key="5">
    <source>
        <dbReference type="EMBL" id="RMZ40908.1"/>
    </source>
</evidence>
<feature type="domain" description="Beta-galactosidase" evidence="3">
    <location>
        <begin position="13"/>
        <end position="80"/>
    </location>
</feature>
<dbReference type="Pfam" id="PF13363">
    <property type="entry name" value="BetaGal_dom3"/>
    <property type="match status" value="1"/>
</dbReference>
<dbReference type="InterPro" id="IPR036833">
    <property type="entry name" value="BetaGal_dom3_sf"/>
</dbReference>
<dbReference type="Gene3D" id="2.60.120.260">
    <property type="entry name" value="Galactose-binding domain-like"/>
    <property type="match status" value="2"/>
</dbReference>
<keyword evidence="2" id="KW-0326">Glycosidase</keyword>
<evidence type="ECO:0000256" key="2">
    <source>
        <dbReference type="ARBA" id="ARBA00023295"/>
    </source>
</evidence>
<dbReference type="InterPro" id="IPR025972">
    <property type="entry name" value="BetaGal_dom3"/>
</dbReference>
<dbReference type="GO" id="GO:0004565">
    <property type="term" value="F:beta-galactosidase activity"/>
    <property type="evidence" value="ECO:0007669"/>
    <property type="project" value="UniProtKB-ARBA"/>
</dbReference>
<comment type="caution">
    <text evidence="5">The sequence shown here is derived from an EMBL/GenBank/DDBJ whole genome shotgun (WGS) entry which is preliminary data.</text>
</comment>
<keyword evidence="1" id="KW-0378">Hydrolase</keyword>
<dbReference type="InterPro" id="IPR008979">
    <property type="entry name" value="Galactose-bd-like_sf"/>
</dbReference>
<evidence type="ECO:0000259" key="3">
    <source>
        <dbReference type="Pfam" id="PF13363"/>
    </source>
</evidence>
<dbReference type="Pfam" id="PF13364">
    <property type="entry name" value="BetaGal_ABD2"/>
    <property type="match status" value="2"/>
</dbReference>
<organism evidence="5 6">
    <name type="scientific">Aspergillus flavus</name>
    <dbReference type="NCBI Taxonomy" id="5059"/>
    <lineage>
        <taxon>Eukaryota</taxon>
        <taxon>Fungi</taxon>
        <taxon>Dikarya</taxon>
        <taxon>Ascomycota</taxon>
        <taxon>Pezizomycotina</taxon>
        <taxon>Eurotiomycetes</taxon>
        <taxon>Eurotiomycetidae</taxon>
        <taxon>Eurotiales</taxon>
        <taxon>Aspergillaceae</taxon>
        <taxon>Aspergillus</taxon>
        <taxon>Aspergillus subgen. Circumdati</taxon>
    </lineage>
</organism>
<dbReference type="EMBL" id="QQZZ01000125">
    <property type="protein sequence ID" value="RMZ40908.1"/>
    <property type="molecule type" value="Genomic_DNA"/>
</dbReference>
<gene>
    <name evidence="5" type="ORF">CA14_001583</name>
</gene>
<dbReference type="InterPro" id="IPR025300">
    <property type="entry name" value="BetaGal_jelly_roll_dom"/>
</dbReference>